<dbReference type="EMBL" id="CP055538">
    <property type="protein sequence ID" value="QLO13633.1"/>
    <property type="molecule type" value="Genomic_DNA"/>
</dbReference>
<gene>
    <name evidence="1" type="ORF">HV183_09390</name>
</gene>
<organism evidence="1 2">
    <name type="scientific">Citrobacter freundii</name>
    <dbReference type="NCBI Taxonomy" id="546"/>
    <lineage>
        <taxon>Bacteria</taxon>
        <taxon>Pseudomonadati</taxon>
        <taxon>Pseudomonadota</taxon>
        <taxon>Gammaproteobacteria</taxon>
        <taxon>Enterobacterales</taxon>
        <taxon>Enterobacteriaceae</taxon>
        <taxon>Citrobacter</taxon>
        <taxon>Citrobacter freundii complex</taxon>
    </lineage>
</organism>
<dbReference type="AlphaFoldDB" id="A0AAE7KYK9"/>
<reference evidence="2" key="1">
    <citation type="submission" date="2020-06" db="EMBL/GenBank/DDBJ databases">
        <title>REHAB project genomes.</title>
        <authorList>
            <person name="Shaw L.P."/>
        </authorList>
    </citation>
    <scope>NUCLEOTIDE SEQUENCE [LARGE SCALE GENOMIC DNA]</scope>
    <source>
        <strain evidence="2">RHBSTW-00398</strain>
    </source>
</reference>
<name>A0AAE7KYK9_CITFR</name>
<sequence length="89" mass="9663">MTDISVNIQNATIIPSVDAVKEFAKQLLDELKADPAKDAAFKSFPREFLARRGLCHDLQNELLSDIGTVEAAGCMETCLCTGCCVTEIN</sequence>
<evidence type="ECO:0000313" key="2">
    <source>
        <dbReference type="Proteomes" id="UP000510650"/>
    </source>
</evidence>
<accession>A0AAE7KYK9</accession>
<proteinExistence type="predicted"/>
<evidence type="ECO:0000313" key="1">
    <source>
        <dbReference type="EMBL" id="QLO13633.1"/>
    </source>
</evidence>
<protein>
    <submittedName>
        <fullName evidence="1">Uncharacterized protein</fullName>
    </submittedName>
</protein>
<dbReference type="Proteomes" id="UP000510650">
    <property type="component" value="Chromosome"/>
</dbReference>
<dbReference type="RefSeq" id="WP_181219442.1">
    <property type="nucleotide sequence ID" value="NZ_CP055466.1"/>
</dbReference>